<dbReference type="PIRSF" id="PIRSF002741">
    <property type="entry name" value="MppA"/>
    <property type="match status" value="1"/>
</dbReference>
<dbReference type="PANTHER" id="PTHR30290">
    <property type="entry name" value="PERIPLASMIC BINDING COMPONENT OF ABC TRANSPORTER"/>
    <property type="match status" value="1"/>
</dbReference>
<evidence type="ECO:0000313" key="5">
    <source>
        <dbReference type="Proteomes" id="UP000271603"/>
    </source>
</evidence>
<accession>A0A3S4JSQ4</accession>
<dbReference type="STRING" id="61652.AXX16_4575"/>
<protein>
    <submittedName>
        <fullName evidence="4">Dipeptide-binding protein</fullName>
    </submittedName>
</protein>
<dbReference type="CDD" id="cd08493">
    <property type="entry name" value="PBP2_DppA_like"/>
    <property type="match status" value="1"/>
</dbReference>
<dbReference type="GO" id="GO:1904680">
    <property type="term" value="F:peptide transmembrane transporter activity"/>
    <property type="evidence" value="ECO:0007669"/>
    <property type="project" value="TreeGrafter"/>
</dbReference>
<dbReference type="Gene3D" id="3.90.76.10">
    <property type="entry name" value="Dipeptide-binding Protein, Domain 1"/>
    <property type="match status" value="1"/>
</dbReference>
<dbReference type="GO" id="GO:0030288">
    <property type="term" value="C:outer membrane-bounded periplasmic space"/>
    <property type="evidence" value="ECO:0007669"/>
    <property type="project" value="TreeGrafter"/>
</dbReference>
<dbReference type="Proteomes" id="UP000271603">
    <property type="component" value="Chromosome"/>
</dbReference>
<dbReference type="AlphaFoldDB" id="A0A3S4JSQ4"/>
<dbReference type="InterPro" id="IPR030678">
    <property type="entry name" value="Peptide/Ni-bd"/>
</dbReference>
<dbReference type="SUPFAM" id="SSF53850">
    <property type="entry name" value="Periplasmic binding protein-like II"/>
    <property type="match status" value="1"/>
</dbReference>
<gene>
    <name evidence="4" type="primary">dppA_2</name>
    <name evidence="4" type="ORF">NCTC9419_03197</name>
</gene>
<dbReference type="InterPro" id="IPR023765">
    <property type="entry name" value="SBP_5_CS"/>
</dbReference>
<evidence type="ECO:0000259" key="3">
    <source>
        <dbReference type="Pfam" id="PF00496"/>
    </source>
</evidence>
<dbReference type="PANTHER" id="PTHR30290:SF38">
    <property type="entry name" value="D,D-DIPEPTIDE-BINDING PERIPLASMIC PROTEIN DDPA-RELATED"/>
    <property type="match status" value="1"/>
</dbReference>
<dbReference type="FunFam" id="3.40.190.10:FF:000036">
    <property type="entry name" value="Dipeptide ABC transporter, substrate-binding protein"/>
    <property type="match status" value="1"/>
</dbReference>
<dbReference type="GO" id="GO:0042938">
    <property type="term" value="P:dipeptide transport"/>
    <property type="evidence" value="ECO:0007669"/>
    <property type="project" value="TreeGrafter"/>
</dbReference>
<dbReference type="EMBL" id="LR134155">
    <property type="protein sequence ID" value="VEA71632.1"/>
    <property type="molecule type" value="Genomic_DNA"/>
</dbReference>
<dbReference type="InterPro" id="IPR039424">
    <property type="entry name" value="SBP_5"/>
</dbReference>
<proteinExistence type="inferred from homology"/>
<dbReference type="GO" id="GO:0043190">
    <property type="term" value="C:ATP-binding cassette (ABC) transporter complex"/>
    <property type="evidence" value="ECO:0007669"/>
    <property type="project" value="InterPro"/>
</dbReference>
<evidence type="ECO:0000256" key="2">
    <source>
        <dbReference type="ARBA" id="ARBA00022729"/>
    </source>
</evidence>
<sequence length="558" mass="61640">MEWRADAPPPFCGRRTAAITQRIIIGMRLTPTTLGLLLAGAGLLSANNALAASDTLIYCTVASPESFNPQLSTSGPTFIATSQMLYNRLVTLRGSDKTPAPSLATDWTISPDGKTYTFTLRKGVKFNSNKFFTPSRDFNAEDVVFTVMRQKDPNHPYHKVSGGSYEYFSDLGLDKLIAKVEALDDNHVRFTLTQPNAAFLADWTMDFASILSAEYADAMMKKGTPENVDNWPIGTGPYALQQYKQDSLIRYIANPHYWQGEVASKHLIFSITPDAQTRLSKLKTNECQIIPAPLPEQFAAIKRDKNLQLHSIDGLNVGYLAFNTAKKPFDNLLVRQALSYAVDKKAIVAAVFKESGTPASSLLPPGMLGYNDKLPGYEYNPQKARELLKQAGLEKGFTTDIWSMPVARPYNPNSRRIAEMIQSDWAQVGVKANIVTWEWGQYLAGLRKGEQHSALYGWVSDNGDPDNFATLLGCDGVQSGANVARWCDKSYDALIKQAIAVNTPAERGKLYQQAQEVFAKQAPWLPLANGKVFYATRNNLSGYVVDVNGSDFSKAKLN</sequence>
<evidence type="ECO:0000256" key="1">
    <source>
        <dbReference type="ARBA" id="ARBA00005695"/>
    </source>
</evidence>
<dbReference type="Gene3D" id="3.40.190.10">
    <property type="entry name" value="Periplasmic binding protein-like II"/>
    <property type="match status" value="1"/>
</dbReference>
<evidence type="ECO:0000313" key="4">
    <source>
        <dbReference type="EMBL" id="VEA71632.1"/>
    </source>
</evidence>
<dbReference type="Pfam" id="PF00496">
    <property type="entry name" value="SBP_bac_5"/>
    <property type="match status" value="1"/>
</dbReference>
<dbReference type="Gene3D" id="3.10.105.10">
    <property type="entry name" value="Dipeptide-binding Protein, Domain 3"/>
    <property type="match status" value="1"/>
</dbReference>
<dbReference type="PROSITE" id="PS01040">
    <property type="entry name" value="SBP_BACTERIAL_5"/>
    <property type="match status" value="1"/>
</dbReference>
<name>A0A3S4JSQ4_SERRU</name>
<feature type="domain" description="Solute-binding protein family 5" evidence="3">
    <location>
        <begin position="99"/>
        <end position="472"/>
    </location>
</feature>
<reference evidence="4 5" key="1">
    <citation type="submission" date="2018-12" db="EMBL/GenBank/DDBJ databases">
        <authorList>
            <consortium name="Pathogen Informatics"/>
        </authorList>
    </citation>
    <scope>NUCLEOTIDE SEQUENCE [LARGE SCALE GENOMIC DNA]</scope>
    <source>
        <strain evidence="4 5">NCTC9419</strain>
    </source>
</reference>
<organism evidence="4 5">
    <name type="scientific">Serratia rubidaea</name>
    <name type="common">Serratia marinorubra</name>
    <dbReference type="NCBI Taxonomy" id="61652"/>
    <lineage>
        <taxon>Bacteria</taxon>
        <taxon>Pseudomonadati</taxon>
        <taxon>Pseudomonadota</taxon>
        <taxon>Gammaproteobacteria</taxon>
        <taxon>Enterobacterales</taxon>
        <taxon>Yersiniaceae</taxon>
        <taxon>Serratia</taxon>
    </lineage>
</organism>
<dbReference type="InterPro" id="IPR000914">
    <property type="entry name" value="SBP_5_dom"/>
</dbReference>
<comment type="similarity">
    <text evidence="1">Belongs to the bacterial solute-binding protein 5 family.</text>
</comment>
<keyword evidence="2" id="KW-0732">Signal</keyword>